<dbReference type="OrthoDB" id="550390at2759"/>
<sequence length="341" mass="36765">MARVAVAQSVPQCVHTTTNYTNVAADISGPADSCRDQAACLDVHVDSSTCVTATESGTSYLYCRVCILWSDARNCPKDVTATVDHVCAGDEVFYPGFISNAGAAPVMGVTNKTTGWRAYSADRYCQWARWTSTQVTTDVVFTVKDGTGSCLRGFVCVSTDDADDVDHCQGTSCGSLYANLIANAWKNAPLDADGILAVGNFYYGTDAYYSLVGWAQLAGIPASKISFATTPYDVVYANLNQYKVLYVPSDAYNTWGGITIELNDALISIKSKIKDFVNVRGGSMIVLTQAGFTNRYDPSTGRTISTSFSFLPTPFTYVPGDFYDATITSEMTKYSPYSTNA</sequence>
<evidence type="ECO:0000313" key="2">
    <source>
        <dbReference type="Proteomes" id="UP000075714"/>
    </source>
</evidence>
<evidence type="ECO:0000313" key="1">
    <source>
        <dbReference type="EMBL" id="KXZ41215.1"/>
    </source>
</evidence>
<reference evidence="2" key="1">
    <citation type="journal article" date="2016" name="Nat. Commun.">
        <title>The Gonium pectorale genome demonstrates co-option of cell cycle regulation during the evolution of multicellularity.</title>
        <authorList>
            <person name="Hanschen E.R."/>
            <person name="Marriage T.N."/>
            <person name="Ferris P.J."/>
            <person name="Hamaji T."/>
            <person name="Toyoda A."/>
            <person name="Fujiyama A."/>
            <person name="Neme R."/>
            <person name="Noguchi H."/>
            <person name="Minakuchi Y."/>
            <person name="Suzuki M."/>
            <person name="Kawai-Toyooka H."/>
            <person name="Smith D.R."/>
            <person name="Sparks H."/>
            <person name="Anderson J."/>
            <person name="Bakaric R."/>
            <person name="Luria V."/>
            <person name="Karger A."/>
            <person name="Kirschner M.W."/>
            <person name="Durand P.M."/>
            <person name="Michod R.E."/>
            <person name="Nozaki H."/>
            <person name="Olson B.J."/>
        </authorList>
    </citation>
    <scope>NUCLEOTIDE SEQUENCE [LARGE SCALE GENOMIC DNA]</scope>
    <source>
        <strain evidence="2">NIES-2863</strain>
    </source>
</reference>
<protein>
    <submittedName>
        <fullName evidence="1">Uncharacterized protein</fullName>
    </submittedName>
</protein>
<dbReference type="EMBL" id="LSYV01000641">
    <property type="protein sequence ID" value="KXZ41215.1"/>
    <property type="molecule type" value="Genomic_DNA"/>
</dbReference>
<name>A0A150FVI9_GONPE</name>
<proteinExistence type="predicted"/>
<accession>A0A150FVI9</accession>
<comment type="caution">
    <text evidence="1">The sequence shown here is derived from an EMBL/GenBank/DDBJ whole genome shotgun (WGS) entry which is preliminary data.</text>
</comment>
<organism evidence="1 2">
    <name type="scientific">Gonium pectorale</name>
    <name type="common">Green alga</name>
    <dbReference type="NCBI Taxonomy" id="33097"/>
    <lineage>
        <taxon>Eukaryota</taxon>
        <taxon>Viridiplantae</taxon>
        <taxon>Chlorophyta</taxon>
        <taxon>core chlorophytes</taxon>
        <taxon>Chlorophyceae</taxon>
        <taxon>CS clade</taxon>
        <taxon>Chlamydomonadales</taxon>
        <taxon>Volvocaceae</taxon>
        <taxon>Gonium</taxon>
    </lineage>
</organism>
<keyword evidence="2" id="KW-1185">Reference proteome</keyword>
<dbReference type="AlphaFoldDB" id="A0A150FVI9"/>
<dbReference type="Proteomes" id="UP000075714">
    <property type="component" value="Unassembled WGS sequence"/>
</dbReference>
<gene>
    <name evidence="1" type="ORF">GPECTOR_644g756</name>
</gene>